<keyword evidence="1 2" id="KW-0807">Transducer</keyword>
<keyword evidence="3" id="KW-0812">Transmembrane</keyword>
<proteinExistence type="predicted"/>
<dbReference type="SUPFAM" id="SSF58104">
    <property type="entry name" value="Methyl-accepting chemotaxis protein (MCP) signaling domain"/>
    <property type="match status" value="1"/>
</dbReference>
<evidence type="ECO:0000313" key="6">
    <source>
        <dbReference type="Proteomes" id="UP000015350"/>
    </source>
</evidence>
<dbReference type="EMBL" id="AQPH01000003">
    <property type="protein sequence ID" value="EPY03233.1"/>
    <property type="molecule type" value="Genomic_DNA"/>
</dbReference>
<gene>
    <name evidence="5" type="ORF">K678_01281</name>
</gene>
<feature type="transmembrane region" description="Helical" evidence="3">
    <location>
        <begin position="37"/>
        <end position="56"/>
    </location>
</feature>
<evidence type="ECO:0000259" key="4">
    <source>
        <dbReference type="PROSITE" id="PS50111"/>
    </source>
</evidence>
<dbReference type="STRING" id="1316936.K678_01281"/>
<reference evidence="5 6" key="1">
    <citation type="submission" date="2013-04" db="EMBL/GenBank/DDBJ databases">
        <authorList>
            <person name="Kuznetsov B."/>
            <person name="Ivanovsky R."/>
        </authorList>
    </citation>
    <scope>NUCLEOTIDE SEQUENCE [LARGE SCALE GENOMIC DNA]</scope>
    <source>
        <strain evidence="5 6">MGU-K5</strain>
    </source>
</reference>
<dbReference type="InterPro" id="IPR004089">
    <property type="entry name" value="MCPsignal_dom"/>
</dbReference>
<organism evidence="5 6">
    <name type="scientific">Magnetospirillum fulvum MGU-K5</name>
    <dbReference type="NCBI Taxonomy" id="1316936"/>
    <lineage>
        <taxon>Bacteria</taxon>
        <taxon>Pseudomonadati</taxon>
        <taxon>Pseudomonadota</taxon>
        <taxon>Alphaproteobacteria</taxon>
        <taxon>Rhodospirillales</taxon>
        <taxon>Rhodospirillaceae</taxon>
        <taxon>Magnetospirillum</taxon>
    </lineage>
</organism>
<dbReference type="Gene3D" id="1.10.287.950">
    <property type="entry name" value="Methyl-accepting chemotaxis protein"/>
    <property type="match status" value="1"/>
</dbReference>
<dbReference type="SMART" id="SM00283">
    <property type="entry name" value="MA"/>
    <property type="match status" value="1"/>
</dbReference>
<keyword evidence="3" id="KW-0472">Membrane</keyword>
<name>S9SGL2_MAGFU</name>
<dbReference type="GO" id="GO:0007165">
    <property type="term" value="P:signal transduction"/>
    <property type="evidence" value="ECO:0007669"/>
    <property type="project" value="UniProtKB-KW"/>
</dbReference>
<evidence type="ECO:0000256" key="1">
    <source>
        <dbReference type="ARBA" id="ARBA00023224"/>
    </source>
</evidence>
<evidence type="ECO:0000256" key="3">
    <source>
        <dbReference type="SAM" id="Phobius"/>
    </source>
</evidence>
<evidence type="ECO:0000313" key="5">
    <source>
        <dbReference type="EMBL" id="EPY03233.1"/>
    </source>
</evidence>
<comment type="caution">
    <text evidence="5">The sequence shown here is derived from an EMBL/GenBank/DDBJ whole genome shotgun (WGS) entry which is preliminary data.</text>
</comment>
<dbReference type="GO" id="GO:0016020">
    <property type="term" value="C:membrane"/>
    <property type="evidence" value="ECO:0007669"/>
    <property type="project" value="InterPro"/>
</dbReference>
<dbReference type="PANTHER" id="PTHR32089">
    <property type="entry name" value="METHYL-ACCEPTING CHEMOTAXIS PROTEIN MCPB"/>
    <property type="match status" value="1"/>
</dbReference>
<dbReference type="AlphaFoldDB" id="S9SGL2"/>
<dbReference type="eggNOG" id="COG0840">
    <property type="taxonomic scope" value="Bacteria"/>
</dbReference>
<sequence>MTKGRGIAVLATLVPVAVLAGEGVLWALPGLGAGAAVLLRLVFAVVGLVPLVLFVVRSSAAAPVVAQSAVATSREPALVPEPVFDSFRCGVCIAEKIKYFGDFSGLMEKETSEVIQDTETNALSLMNGLKEVESGLRRLLDYISTSGSDSRATRIIERTEAQLERCHSLIEEFATERQQDIQMVQSQVDDVGRVVSSLSETVGTVRGIARQTRMLALNAMIEAVRAGSAGQGFAVVADEVRSLSQQSDQAAVAIGEGIANLERAVSESLQSIVNERIAKEERGFGVIAGAVTELTQNLQILVSQQSDTLAKVQQENENLSQPIMRMIGSIQFQDVVKRRLTGLSTCFKEISQGIEETVIEMSDPSSISHEDVNARYRGRLDAMVQQALSRLEAEPSETGGTAIELF</sequence>
<dbReference type="PROSITE" id="PS50111">
    <property type="entry name" value="CHEMOTAXIS_TRANSDUC_2"/>
    <property type="match status" value="1"/>
</dbReference>
<dbReference type="Proteomes" id="UP000015350">
    <property type="component" value="Unassembled WGS sequence"/>
</dbReference>
<dbReference type="RefSeq" id="WP_021130644.1">
    <property type="nucleotide sequence ID" value="NZ_AQPH01000003.1"/>
</dbReference>
<accession>S9SGL2</accession>
<evidence type="ECO:0000256" key="2">
    <source>
        <dbReference type="PROSITE-ProRule" id="PRU00284"/>
    </source>
</evidence>
<protein>
    <submittedName>
        <fullName evidence="5">Chemotaxis sensory transducer</fullName>
    </submittedName>
</protein>
<feature type="domain" description="Methyl-accepting transducer" evidence="4">
    <location>
        <begin position="178"/>
        <end position="272"/>
    </location>
</feature>
<dbReference type="PATRIC" id="fig|1316936.3.peg.253"/>
<dbReference type="Pfam" id="PF00015">
    <property type="entry name" value="MCPsignal"/>
    <property type="match status" value="1"/>
</dbReference>
<keyword evidence="3" id="KW-1133">Transmembrane helix</keyword>
<dbReference type="PANTHER" id="PTHR32089:SF112">
    <property type="entry name" value="LYSOZYME-LIKE PROTEIN-RELATED"/>
    <property type="match status" value="1"/>
</dbReference>